<organism evidence="5 6">
    <name type="scientific">Ectothiorhodospira mobilis</name>
    <dbReference type="NCBI Taxonomy" id="195064"/>
    <lineage>
        <taxon>Bacteria</taxon>
        <taxon>Pseudomonadati</taxon>
        <taxon>Pseudomonadota</taxon>
        <taxon>Gammaproteobacteria</taxon>
        <taxon>Chromatiales</taxon>
        <taxon>Ectothiorhodospiraceae</taxon>
        <taxon>Ectothiorhodospira</taxon>
    </lineage>
</organism>
<keyword evidence="6" id="KW-1185">Reference proteome</keyword>
<evidence type="ECO:0000313" key="6">
    <source>
        <dbReference type="Proteomes" id="UP000199556"/>
    </source>
</evidence>
<dbReference type="InterPro" id="IPR005467">
    <property type="entry name" value="His_kinase_dom"/>
</dbReference>
<evidence type="ECO:0000256" key="1">
    <source>
        <dbReference type="ARBA" id="ARBA00000085"/>
    </source>
</evidence>
<dbReference type="EC" id="2.7.13.3" evidence="2"/>
<dbReference type="EMBL" id="FOUO01000001">
    <property type="protein sequence ID" value="SFM26164.1"/>
    <property type="molecule type" value="Genomic_DNA"/>
</dbReference>
<keyword evidence="3" id="KW-0597">Phosphoprotein</keyword>
<dbReference type="CDD" id="cd00082">
    <property type="entry name" value="HisKA"/>
    <property type="match status" value="1"/>
</dbReference>
<dbReference type="PANTHER" id="PTHR43547">
    <property type="entry name" value="TWO-COMPONENT HISTIDINE KINASE"/>
    <property type="match status" value="1"/>
</dbReference>
<dbReference type="STRING" id="195064.SAMN05421721_101221"/>
<dbReference type="AlphaFoldDB" id="A0A1I4PEJ0"/>
<comment type="catalytic activity">
    <reaction evidence="1">
        <text>ATP + protein L-histidine = ADP + protein N-phospho-L-histidine.</text>
        <dbReference type="EC" id="2.7.13.3"/>
    </reaction>
</comment>
<dbReference type="InterPro" id="IPR036890">
    <property type="entry name" value="HATPase_C_sf"/>
</dbReference>
<evidence type="ECO:0000256" key="2">
    <source>
        <dbReference type="ARBA" id="ARBA00012438"/>
    </source>
</evidence>
<feature type="domain" description="Histidine kinase" evidence="4">
    <location>
        <begin position="12"/>
        <end position="230"/>
    </location>
</feature>
<protein>
    <recommendedName>
        <fullName evidence="2">histidine kinase</fullName>
        <ecNumber evidence="2">2.7.13.3</ecNumber>
    </recommendedName>
</protein>
<dbReference type="PROSITE" id="PS50109">
    <property type="entry name" value="HIS_KIN"/>
    <property type="match status" value="1"/>
</dbReference>
<keyword evidence="5" id="KW-0418">Kinase</keyword>
<proteinExistence type="predicted"/>
<evidence type="ECO:0000259" key="4">
    <source>
        <dbReference type="PROSITE" id="PS50109"/>
    </source>
</evidence>
<keyword evidence="5" id="KW-0808">Transferase</keyword>
<dbReference type="GO" id="GO:0000155">
    <property type="term" value="F:phosphorelay sensor kinase activity"/>
    <property type="evidence" value="ECO:0007669"/>
    <property type="project" value="InterPro"/>
</dbReference>
<evidence type="ECO:0000256" key="3">
    <source>
        <dbReference type="ARBA" id="ARBA00022553"/>
    </source>
</evidence>
<gene>
    <name evidence="5" type="ORF">SAMN05421721_101221</name>
</gene>
<dbReference type="SMART" id="SM00387">
    <property type="entry name" value="HATPase_c"/>
    <property type="match status" value="1"/>
</dbReference>
<dbReference type="OrthoDB" id="9811306at2"/>
<dbReference type="RefSeq" id="WP_090483349.1">
    <property type="nucleotide sequence ID" value="NZ_FOUO01000001.1"/>
</dbReference>
<dbReference type="PANTHER" id="PTHR43547:SF2">
    <property type="entry name" value="HYBRID SIGNAL TRANSDUCTION HISTIDINE KINASE C"/>
    <property type="match status" value="1"/>
</dbReference>
<dbReference type="SUPFAM" id="SSF55874">
    <property type="entry name" value="ATPase domain of HSP90 chaperone/DNA topoisomerase II/histidine kinase"/>
    <property type="match status" value="1"/>
</dbReference>
<dbReference type="InterPro" id="IPR003594">
    <property type="entry name" value="HATPase_dom"/>
</dbReference>
<reference evidence="5 6" key="1">
    <citation type="submission" date="2016-10" db="EMBL/GenBank/DDBJ databases">
        <authorList>
            <person name="de Groot N.N."/>
        </authorList>
    </citation>
    <scope>NUCLEOTIDE SEQUENCE [LARGE SCALE GENOMIC DNA]</scope>
    <source>
        <strain evidence="5 6">DSM 4180</strain>
    </source>
</reference>
<sequence>MSKLDFNTVLAISIHDMKNSLNTVLTALDDLLEDADSSPVDAPERLAHLRYEARRVNDNLMQLLTLYRNAHGLYTPRFSPVVISELLEEHWLGYRPMLEQKGISCHVDCDPELLWTLERGLIDTLLDNVINNTVRYTQSRIAITAREERGWLVIQVDDDGPGFPHHMLGRRALEESEPPDVSQGRTGLGLYFCALVADLHADEHHRGYVELTNQGDLGGGCFTLRLPPVPL</sequence>
<dbReference type="InterPro" id="IPR003661">
    <property type="entry name" value="HisK_dim/P_dom"/>
</dbReference>
<dbReference type="Pfam" id="PF02518">
    <property type="entry name" value="HATPase_c"/>
    <property type="match status" value="1"/>
</dbReference>
<accession>A0A1I4PEJ0</accession>
<name>A0A1I4PEJ0_ECTMO</name>
<dbReference type="Proteomes" id="UP000199556">
    <property type="component" value="Unassembled WGS sequence"/>
</dbReference>
<evidence type="ECO:0000313" key="5">
    <source>
        <dbReference type="EMBL" id="SFM26164.1"/>
    </source>
</evidence>
<dbReference type="Gene3D" id="3.30.565.10">
    <property type="entry name" value="Histidine kinase-like ATPase, C-terminal domain"/>
    <property type="match status" value="1"/>
</dbReference>